<dbReference type="Proteomes" id="UP000218151">
    <property type="component" value="Unassembled WGS sequence"/>
</dbReference>
<dbReference type="Gene3D" id="3.40.50.300">
    <property type="entry name" value="P-loop containing nucleotide triphosphate hydrolases"/>
    <property type="match status" value="1"/>
</dbReference>
<dbReference type="InterPro" id="IPR035421">
    <property type="entry name" value="Terminase_6C"/>
</dbReference>
<feature type="domain" description="Terminase large subunit gp17-like C-terminal" evidence="2">
    <location>
        <begin position="307"/>
        <end position="452"/>
    </location>
</feature>
<name>A0A2A2SKG7_9SPHN</name>
<dbReference type="InterPro" id="IPR027417">
    <property type="entry name" value="P-loop_NTPase"/>
</dbReference>
<dbReference type="GO" id="GO:0005524">
    <property type="term" value="F:ATP binding"/>
    <property type="evidence" value="ECO:0007669"/>
    <property type="project" value="UniProtKB-KW"/>
</dbReference>
<evidence type="ECO:0000313" key="3">
    <source>
        <dbReference type="EMBL" id="PAX09774.1"/>
    </source>
</evidence>
<organism evidence="3 4">
    <name type="scientific">Sphingomonas lenta</name>
    <dbReference type="NCBI Taxonomy" id="1141887"/>
    <lineage>
        <taxon>Bacteria</taxon>
        <taxon>Pseudomonadati</taxon>
        <taxon>Pseudomonadota</taxon>
        <taxon>Alphaproteobacteria</taxon>
        <taxon>Sphingomonadales</taxon>
        <taxon>Sphingomonadaceae</taxon>
        <taxon>Sphingomonas</taxon>
    </lineage>
</organism>
<proteinExistence type="predicted"/>
<reference evidence="4" key="1">
    <citation type="submission" date="2017-09" db="EMBL/GenBank/DDBJ databases">
        <authorList>
            <person name="Feng G."/>
            <person name="Zhu H."/>
        </authorList>
    </citation>
    <scope>NUCLEOTIDE SEQUENCE [LARGE SCALE GENOMIC DNA]</scope>
    <source>
        <strain evidence="4">1PNM-20</strain>
    </source>
</reference>
<evidence type="ECO:0000256" key="1">
    <source>
        <dbReference type="ARBA" id="ARBA00022612"/>
    </source>
</evidence>
<dbReference type="Pfam" id="PF17289">
    <property type="entry name" value="Terminase_6C"/>
    <property type="match status" value="1"/>
</dbReference>
<keyword evidence="3" id="KW-0547">Nucleotide-binding</keyword>
<dbReference type="EMBL" id="NSLI01000001">
    <property type="protein sequence ID" value="PAX09774.1"/>
    <property type="molecule type" value="Genomic_DNA"/>
</dbReference>
<sequence>MTVFRYLWDCDADKRARAIGQLGQEERDAVERYWPEWAHDGQRPPPGDWRTWVLMAGRGFGKTLAGANWVLEAAKADGSLRIALVAATLDEARRVMVDGRSGLLSVADRWIEEWSPSRDLIRFVGGAEATLFSGANPDRLRGPEHHIAWCDELAKWEKPLDTWNNLQLGLRLGRHPRALVTTTPRPGPALRRIMAEPGCVATGGRTTDNPHTSAAYKETVQQLFAGTRLGAQELDGLLLPDGGALWTPETLEKCRRWSGASLPPFASSAVEKPSTSGTSRFLDCARNEREGGGRDEREGAAFTRTLIGVDPPSGDGTCGIVACALDEDRAGHVLADHSVTGRSPEGWARAVADAAAVHGTREVVAERNQGGQMVASVLRAADTGLHVRLVHASDGKTTRADPVALLFEAGRVTLHGRLPDLEAELLGLVAGAPYQGPGPSPDRADAMVWALTELMLKRQARVGVHIF</sequence>
<dbReference type="AlphaFoldDB" id="A0A2A2SKG7"/>
<keyword evidence="4" id="KW-1185">Reference proteome</keyword>
<accession>A0A2A2SKG7</accession>
<protein>
    <submittedName>
        <fullName evidence="3">ATP-binding protein</fullName>
    </submittedName>
</protein>
<gene>
    <name evidence="3" type="ORF">CKY28_01015</name>
</gene>
<keyword evidence="1" id="KW-1188">Viral release from host cell</keyword>
<dbReference type="Pfam" id="PF03237">
    <property type="entry name" value="Terminase_6N"/>
    <property type="match status" value="1"/>
</dbReference>
<comment type="caution">
    <text evidence="3">The sequence shown here is derived from an EMBL/GenBank/DDBJ whole genome shotgun (WGS) entry which is preliminary data.</text>
</comment>
<dbReference type="Gene3D" id="3.30.420.240">
    <property type="match status" value="1"/>
</dbReference>
<keyword evidence="3" id="KW-0067">ATP-binding</keyword>
<evidence type="ECO:0000259" key="2">
    <source>
        <dbReference type="Pfam" id="PF17289"/>
    </source>
</evidence>
<evidence type="ECO:0000313" key="4">
    <source>
        <dbReference type="Proteomes" id="UP000218151"/>
    </source>
</evidence>
<dbReference type="OrthoDB" id="4519042at2"/>